<keyword evidence="3" id="KW-1185">Reference proteome</keyword>
<comment type="caution">
    <text evidence="2">The sequence shown here is derived from an EMBL/GenBank/DDBJ whole genome shotgun (WGS) entry which is preliminary data.</text>
</comment>
<reference evidence="2 3" key="1">
    <citation type="submission" date="2018-05" db="EMBL/GenBank/DDBJ databases">
        <title>Kurthia sibirica genome sequence.</title>
        <authorList>
            <person name="Maclea K.S."/>
            <person name="Goen A.E."/>
        </authorList>
    </citation>
    <scope>NUCLEOTIDE SEQUENCE [LARGE SCALE GENOMIC DNA]</scope>
    <source>
        <strain evidence="2 3">ATCC 49154</strain>
    </source>
</reference>
<dbReference type="Gene3D" id="3.30.930.20">
    <property type="entry name" value="Protein of unknown function DUF1054"/>
    <property type="match status" value="1"/>
</dbReference>
<evidence type="ECO:0000313" key="2">
    <source>
        <dbReference type="EMBL" id="PWI26779.1"/>
    </source>
</evidence>
<dbReference type="InterPro" id="IPR009403">
    <property type="entry name" value="UPF0637"/>
</dbReference>
<accession>A0A2U3AQJ0</accession>
<evidence type="ECO:0000256" key="1">
    <source>
        <dbReference type="HAMAP-Rule" id="MF_01851"/>
    </source>
</evidence>
<organism evidence="2 3">
    <name type="scientific">Kurthia sibirica</name>
    <dbReference type="NCBI Taxonomy" id="202750"/>
    <lineage>
        <taxon>Bacteria</taxon>
        <taxon>Bacillati</taxon>
        <taxon>Bacillota</taxon>
        <taxon>Bacilli</taxon>
        <taxon>Bacillales</taxon>
        <taxon>Caryophanaceae</taxon>
        <taxon>Kurthia</taxon>
    </lineage>
</organism>
<gene>
    <name evidence="2" type="ORF">DEX24_00325</name>
</gene>
<comment type="similarity">
    <text evidence="1">Belongs to the UPF0637 family.</text>
</comment>
<dbReference type="EMBL" id="QFVR01000001">
    <property type="protein sequence ID" value="PWI26779.1"/>
    <property type="molecule type" value="Genomic_DNA"/>
</dbReference>
<dbReference type="SUPFAM" id="SSF142913">
    <property type="entry name" value="YktB/PF0168-like"/>
    <property type="match status" value="1"/>
</dbReference>
<evidence type="ECO:0000313" key="3">
    <source>
        <dbReference type="Proteomes" id="UP000245938"/>
    </source>
</evidence>
<dbReference type="Pfam" id="PF06335">
    <property type="entry name" value="DUF1054"/>
    <property type="match status" value="1"/>
</dbReference>
<dbReference type="RefSeq" id="WP_109304402.1">
    <property type="nucleotide sequence ID" value="NZ_BJUF01000001.1"/>
</dbReference>
<proteinExistence type="inferred from homology"/>
<dbReference type="PIRSF" id="PIRSF021332">
    <property type="entry name" value="DUF1054"/>
    <property type="match status" value="1"/>
</dbReference>
<protein>
    <recommendedName>
        <fullName evidence="1">UPF0637 protein DEX24_00325</fullName>
    </recommendedName>
</protein>
<name>A0A2U3AQJ0_9BACL</name>
<dbReference type="InterPro" id="IPR053707">
    <property type="entry name" value="UPF0637_domain_sf"/>
</dbReference>
<dbReference type="AlphaFoldDB" id="A0A2U3AQJ0"/>
<dbReference type="OrthoDB" id="9812818at2"/>
<dbReference type="HAMAP" id="MF_01851">
    <property type="entry name" value="UPF0637"/>
    <property type="match status" value="1"/>
</dbReference>
<sequence length="217" mass="24587">MTELVWTNNDFDVFTIDGLEPRMSALITQVRPKFEELGGIFAAYFSAQLGEEFFPHVAKHARRKTNPPNDSWVAFAPYKRGYKAMPHFQIGLFESHLFINLAVIYEAPNKVNIAKTLLNNRDSFEKLPDSFYISGDHMSPKSQSITTSLEDGTAEKLLARFRDVKKGEIIVGLEIPRDEAITLKSKELLQTIETTFDQLLPIYKLMVGAPKEAPTYA</sequence>
<dbReference type="Proteomes" id="UP000245938">
    <property type="component" value="Unassembled WGS sequence"/>
</dbReference>